<feature type="transmembrane region" description="Helical" evidence="1">
    <location>
        <begin position="61"/>
        <end position="81"/>
    </location>
</feature>
<name>A0A1E5QHM8_9CYAN</name>
<dbReference type="EMBL" id="MJGC01000070">
    <property type="protein sequence ID" value="OEJ74182.1"/>
    <property type="molecule type" value="Genomic_DNA"/>
</dbReference>
<dbReference type="RefSeq" id="WP_069968185.1">
    <property type="nucleotide sequence ID" value="NZ_CM124774.1"/>
</dbReference>
<comment type="caution">
    <text evidence="2">The sequence shown here is derived from an EMBL/GenBank/DDBJ whole genome shotgun (WGS) entry which is preliminary data.</text>
</comment>
<sequence>MFRFNKFSLIYLAIAAAFAVIGFAQFSYDAWYAAIFAGLWAIGSSLHWWQHAIIHLGPRMNLLIDLASIALIVATQIFGLVTNAFGWSYLLFGALLLVLVSRVEDTVVLRQANRLDTEPPSN</sequence>
<proteinExistence type="predicted"/>
<protein>
    <submittedName>
        <fullName evidence="2">Uncharacterized protein</fullName>
    </submittedName>
</protein>
<organism evidence="2">
    <name type="scientific">Desertifilum tharense IPPAS B-1220</name>
    <dbReference type="NCBI Taxonomy" id="1781255"/>
    <lineage>
        <taxon>Bacteria</taxon>
        <taxon>Bacillati</taxon>
        <taxon>Cyanobacteriota</taxon>
        <taxon>Cyanophyceae</taxon>
        <taxon>Desertifilales</taxon>
        <taxon>Desertifilaceae</taxon>
        <taxon>Desertifilum</taxon>
    </lineage>
</organism>
<keyword evidence="1" id="KW-0472">Membrane</keyword>
<keyword evidence="1" id="KW-0812">Transmembrane</keyword>
<evidence type="ECO:0000313" key="2">
    <source>
        <dbReference type="EMBL" id="OEJ74182.1"/>
    </source>
</evidence>
<dbReference type="AlphaFoldDB" id="A0A1E5QHM8"/>
<accession>A0A1E5QHM8</accession>
<evidence type="ECO:0000256" key="1">
    <source>
        <dbReference type="SAM" id="Phobius"/>
    </source>
</evidence>
<feature type="transmembrane region" description="Helical" evidence="1">
    <location>
        <begin position="87"/>
        <end position="104"/>
    </location>
</feature>
<reference evidence="2" key="1">
    <citation type="submission" date="2016-09" db="EMBL/GenBank/DDBJ databases">
        <title>Draft genome of thermotolerant cyanobacterium Desertifilum sp. strain IPPAS B-1220.</title>
        <authorList>
            <person name="Sinetova M.A."/>
            <person name="Bolakhan K."/>
            <person name="Zayadan B.K."/>
            <person name="Mironov K.S."/>
            <person name="Ustinova V."/>
            <person name="Kupriyanova E.V."/>
            <person name="Sidorov R.A."/>
            <person name="Skrypnik A.N."/>
            <person name="Gogoleva N.E."/>
            <person name="Gogolev Y.V."/>
            <person name="Los D.A."/>
        </authorList>
    </citation>
    <scope>NUCLEOTIDE SEQUENCE [LARGE SCALE GENOMIC DNA]</scope>
    <source>
        <strain evidence="2">IPPAS B-1220</strain>
    </source>
</reference>
<keyword evidence="1" id="KW-1133">Transmembrane helix</keyword>
<feature type="transmembrane region" description="Helical" evidence="1">
    <location>
        <begin position="7"/>
        <end position="24"/>
    </location>
</feature>
<gene>
    <name evidence="2" type="ORF">BH720_15790</name>
</gene>
<feature type="transmembrane region" description="Helical" evidence="1">
    <location>
        <begin position="30"/>
        <end position="49"/>
    </location>
</feature>